<dbReference type="InterPro" id="IPR019515">
    <property type="entry name" value="VPS54_N"/>
</dbReference>
<dbReference type="Pfam" id="PF10475">
    <property type="entry name" value="Vps54_N"/>
    <property type="match status" value="1"/>
</dbReference>
<dbReference type="OMA" id="QKQAVML"/>
<dbReference type="PANTHER" id="PTHR12965:SF0">
    <property type="entry name" value="VACUOLAR PROTEIN SORTING-ASSOCIATED PROTEIN 54"/>
    <property type="match status" value="1"/>
</dbReference>
<evidence type="ECO:0000256" key="4">
    <source>
        <dbReference type="ARBA" id="ARBA00022448"/>
    </source>
</evidence>
<feature type="compositionally biased region" description="Low complexity" evidence="8">
    <location>
        <begin position="7"/>
        <end position="23"/>
    </location>
</feature>
<dbReference type="VEuPathDB" id="FungiDB:SDRG_00331"/>
<feature type="domain" description="Vacuolar protein sorting-associated protein 54 N-terminal" evidence="10">
    <location>
        <begin position="370"/>
        <end position="557"/>
    </location>
</feature>
<evidence type="ECO:0000259" key="9">
    <source>
        <dbReference type="Pfam" id="PF07928"/>
    </source>
</evidence>
<dbReference type="OrthoDB" id="10259024at2759"/>
<evidence type="ECO:0000256" key="6">
    <source>
        <dbReference type="ARBA" id="ARBA00023034"/>
    </source>
</evidence>
<evidence type="ECO:0000256" key="1">
    <source>
        <dbReference type="ARBA" id="ARBA00004601"/>
    </source>
</evidence>
<keyword evidence="12" id="KW-1185">Reference proteome</keyword>
<dbReference type="GO" id="GO:0019905">
    <property type="term" value="F:syntaxin binding"/>
    <property type="evidence" value="ECO:0007669"/>
    <property type="project" value="TreeGrafter"/>
</dbReference>
<dbReference type="InterPro" id="IPR039745">
    <property type="entry name" value="Vps54"/>
</dbReference>
<comment type="subcellular location">
    <subcellularLocation>
        <location evidence="1">Golgi apparatus</location>
        <location evidence="1">trans-Golgi network</location>
    </subcellularLocation>
</comment>
<dbReference type="GO" id="GO:0015031">
    <property type="term" value="P:protein transport"/>
    <property type="evidence" value="ECO:0007669"/>
    <property type="project" value="UniProtKB-KW"/>
</dbReference>
<evidence type="ECO:0000313" key="12">
    <source>
        <dbReference type="Proteomes" id="UP000030762"/>
    </source>
</evidence>
<dbReference type="GeneID" id="19941058"/>
<keyword evidence="4" id="KW-0813">Transport</keyword>
<evidence type="ECO:0000256" key="2">
    <source>
        <dbReference type="ARBA" id="ARBA00009150"/>
    </source>
</evidence>
<keyword evidence="5" id="KW-0653">Protein transport</keyword>
<dbReference type="InterPro" id="IPR012501">
    <property type="entry name" value="Vps54_C"/>
</dbReference>
<evidence type="ECO:0000256" key="3">
    <source>
        <dbReference type="ARBA" id="ARBA00017665"/>
    </source>
</evidence>
<dbReference type="PANTHER" id="PTHR12965">
    <property type="entry name" value="VACUOLAR PROTEIN SORTING 54"/>
    <property type="match status" value="1"/>
</dbReference>
<sequence length="1128" mass="123013">MMRKKSSSAGFFSGFLPGAKSKPLSPPTSPTPSEPQPEKAAGNPFATTSDGSRKEPPTSLPPPLESDAARPSLNPFANAMSGAMSMMSPRGSSATSSAERLPPRPQTTTNADRPMGSNSSASNGSASKLPSQGSFSRPNAVKSPSMMSMMSSATSFATSMLPSTPSSVSKVTSALTSMPSSVMTPVGKGLGTLTSAAGSAMAPVGKGLGTLTSAAGSAAGSLTSAAETGLSMMMPTDFPTLFAQRKADISGFYDPSMDDDEHVASEEAREYLTVCGHNLHSVLSNPRGGNWGDAFLDAFTLPGETELTITSMLNAPVISRRDFDPFMKSLGEASAMYTKNHERPVREQLASANVPSVAAADEDVQKCFQEVPSMYFKPEYDFTDPQTFHQVLQGASIQDTQDKLSGYLDRVEVSLLRQVSSRSDRFFEASNSQNEMKKRVTQACDQVKHLRATMERLRNSMADKSLAILQLHRRQKRLAELQEIVLQIEEMKHTESSVEALVHGHDYTGALDAIDTALRTTSQLAGIHSVRSLGEKLQTYRSFIRSQMSARFLAMVTGSDWVFDPSYDAASAASNPVLAQSLALKQEQTRDEMKGLMDALFRLEAIPETMNKYRSQLTDEIKIVVKTVVSETIESSSTTTPGDDANVTVQLRALTSEEFLLCVEMIFEHLLIVLQRAMSVQTMLATTFCVDVSTPRDEADTDSSQTTTPVNDEWSPDAAPEAADKLAEWQETKKAAKIVREVEDAIRKTCEFSQRSVSNLFAVRKEVQATYTMPQLRSLYDATMSFVVNLEKSTGKTDYTLRGALFNQVKLFLEKYHQSQINKLVSTLNHELWKNAEISASRHASLLHFAQGKGVSLVLSHDHVVAAETAPPLKQLTLSSTLSFRVVWSVLLTLEILMNYVSLAANFPVVATDIVQRSIEMLRLFNSRTTQLVLGAGAMQVAHLKSISAKHLGLASQSLEVIVAFIPHIKCQLALHLTQRQKLLLDELDKVTHDYVEHNHKIFGKFLSIVEDQIMKKALEAVATDVDYDTIAVPSAPLRSIAANTVKLYQVLSPVLPTLQLQVVFSRVFDMFTHKMPECFKAVAPRTAAGKAKVIADIAAFIASFQALPDVQFKGDTLLAHFAATYKT</sequence>
<dbReference type="AlphaFoldDB" id="T0SIB0"/>
<dbReference type="GO" id="GO:0006896">
    <property type="term" value="P:Golgi to vacuole transport"/>
    <property type="evidence" value="ECO:0007669"/>
    <property type="project" value="TreeGrafter"/>
</dbReference>
<dbReference type="Proteomes" id="UP000030762">
    <property type="component" value="Unassembled WGS sequence"/>
</dbReference>
<dbReference type="STRING" id="1156394.T0SIB0"/>
<feature type="compositionally biased region" description="Pro residues" evidence="8">
    <location>
        <begin position="24"/>
        <end position="35"/>
    </location>
</feature>
<feature type="compositionally biased region" description="Low complexity" evidence="8">
    <location>
        <begin position="116"/>
        <end position="127"/>
    </location>
</feature>
<dbReference type="eggNOG" id="KOG2115">
    <property type="taxonomic scope" value="Eukaryota"/>
</dbReference>
<evidence type="ECO:0000313" key="11">
    <source>
        <dbReference type="EMBL" id="EQC42602.1"/>
    </source>
</evidence>
<dbReference type="InParanoid" id="T0SIB0"/>
<dbReference type="EMBL" id="JH767132">
    <property type="protein sequence ID" value="EQC42602.1"/>
    <property type="molecule type" value="Genomic_DNA"/>
</dbReference>
<dbReference type="RefSeq" id="XP_008604025.1">
    <property type="nucleotide sequence ID" value="XM_008605803.1"/>
</dbReference>
<name>T0SIB0_SAPDV</name>
<dbReference type="Pfam" id="PF07928">
    <property type="entry name" value="Vps54"/>
    <property type="match status" value="1"/>
</dbReference>
<gene>
    <name evidence="11" type="ORF">SDRG_00331</name>
</gene>
<feature type="region of interest" description="Disordered" evidence="8">
    <location>
        <begin position="1"/>
        <end position="146"/>
    </location>
</feature>
<comment type="similarity">
    <text evidence="2">Belongs to the VPS54 family.</text>
</comment>
<dbReference type="GO" id="GO:0042147">
    <property type="term" value="P:retrograde transport, endosome to Golgi"/>
    <property type="evidence" value="ECO:0007669"/>
    <property type="project" value="InterPro"/>
</dbReference>
<reference evidence="11 12" key="1">
    <citation type="submission" date="2012-04" db="EMBL/GenBank/DDBJ databases">
        <title>The Genome Sequence of Saprolegnia declina VS20.</title>
        <authorList>
            <consortium name="The Broad Institute Genome Sequencing Platform"/>
            <person name="Russ C."/>
            <person name="Nusbaum C."/>
            <person name="Tyler B."/>
            <person name="van West P."/>
            <person name="Dieguez-Uribeondo J."/>
            <person name="de Bruijn I."/>
            <person name="Tripathy S."/>
            <person name="Jiang R."/>
            <person name="Young S.K."/>
            <person name="Zeng Q."/>
            <person name="Gargeya S."/>
            <person name="Fitzgerald M."/>
            <person name="Haas B."/>
            <person name="Abouelleil A."/>
            <person name="Alvarado L."/>
            <person name="Arachchi H.M."/>
            <person name="Berlin A."/>
            <person name="Chapman S.B."/>
            <person name="Goldberg J."/>
            <person name="Griggs A."/>
            <person name="Gujja S."/>
            <person name="Hansen M."/>
            <person name="Howarth C."/>
            <person name="Imamovic A."/>
            <person name="Larimer J."/>
            <person name="McCowen C."/>
            <person name="Montmayeur A."/>
            <person name="Murphy C."/>
            <person name="Neiman D."/>
            <person name="Pearson M."/>
            <person name="Priest M."/>
            <person name="Roberts A."/>
            <person name="Saif S."/>
            <person name="Shea T."/>
            <person name="Sisk P."/>
            <person name="Sykes S."/>
            <person name="Wortman J."/>
            <person name="Nusbaum C."/>
            <person name="Birren B."/>
        </authorList>
    </citation>
    <scope>NUCLEOTIDE SEQUENCE [LARGE SCALE GENOMIC DNA]</scope>
    <source>
        <strain evidence="11 12">VS20</strain>
    </source>
</reference>
<dbReference type="GO" id="GO:0000938">
    <property type="term" value="C:GARP complex"/>
    <property type="evidence" value="ECO:0007669"/>
    <property type="project" value="InterPro"/>
</dbReference>
<evidence type="ECO:0000259" key="10">
    <source>
        <dbReference type="Pfam" id="PF10475"/>
    </source>
</evidence>
<dbReference type="GO" id="GO:0005829">
    <property type="term" value="C:cytosol"/>
    <property type="evidence" value="ECO:0007669"/>
    <property type="project" value="GOC"/>
</dbReference>
<feature type="compositionally biased region" description="Polar residues" evidence="8">
    <location>
        <begin position="128"/>
        <end position="137"/>
    </location>
</feature>
<accession>T0SIB0</accession>
<keyword evidence="6" id="KW-0333">Golgi apparatus</keyword>
<protein>
    <recommendedName>
        <fullName evidence="3">Vacuolar protein sorting-associated protein 54</fullName>
    </recommendedName>
</protein>
<evidence type="ECO:0000256" key="8">
    <source>
        <dbReference type="SAM" id="MobiDB-lite"/>
    </source>
</evidence>
<dbReference type="Gene3D" id="1.20.1280.130">
    <property type="match status" value="1"/>
</dbReference>
<feature type="domain" description="Vacuolar protein sorting-associated protein 54 C-terminal" evidence="9">
    <location>
        <begin position="883"/>
        <end position="1012"/>
    </location>
</feature>
<feature type="region of interest" description="Disordered" evidence="8">
    <location>
        <begin position="695"/>
        <end position="717"/>
    </location>
</feature>
<evidence type="ECO:0000256" key="7">
    <source>
        <dbReference type="ARBA" id="ARBA00023054"/>
    </source>
</evidence>
<evidence type="ECO:0000256" key="5">
    <source>
        <dbReference type="ARBA" id="ARBA00022927"/>
    </source>
</evidence>
<organism evidence="11 12">
    <name type="scientific">Saprolegnia diclina (strain VS20)</name>
    <dbReference type="NCBI Taxonomy" id="1156394"/>
    <lineage>
        <taxon>Eukaryota</taxon>
        <taxon>Sar</taxon>
        <taxon>Stramenopiles</taxon>
        <taxon>Oomycota</taxon>
        <taxon>Saprolegniomycetes</taxon>
        <taxon>Saprolegniales</taxon>
        <taxon>Saprolegniaceae</taxon>
        <taxon>Saprolegnia</taxon>
    </lineage>
</organism>
<proteinExistence type="inferred from homology"/>
<feature type="compositionally biased region" description="Low complexity" evidence="8">
    <location>
        <begin position="77"/>
        <end position="94"/>
    </location>
</feature>
<keyword evidence="7" id="KW-0175">Coiled coil</keyword>